<dbReference type="GO" id="GO:0004674">
    <property type="term" value="F:protein serine/threonine kinase activity"/>
    <property type="evidence" value="ECO:0007669"/>
    <property type="project" value="UniProtKB-KW"/>
</dbReference>
<reference evidence="3" key="1">
    <citation type="submission" date="2021-01" db="EMBL/GenBank/DDBJ databases">
        <title>Whole genome shotgun sequence of Virgisporangium aliadipatigenens NBRC 105644.</title>
        <authorList>
            <person name="Komaki H."/>
            <person name="Tamura T."/>
        </authorList>
    </citation>
    <scope>NUCLEOTIDE SEQUENCE</scope>
    <source>
        <strain evidence="3">NBRC 105644</strain>
    </source>
</reference>
<keyword evidence="1" id="KW-0418">Kinase</keyword>
<dbReference type="PROSITE" id="PS50801">
    <property type="entry name" value="STAS"/>
    <property type="match status" value="1"/>
</dbReference>
<dbReference type="InterPro" id="IPR036890">
    <property type="entry name" value="HATPase_C_sf"/>
</dbReference>
<keyword evidence="4" id="KW-1185">Reference proteome</keyword>
<dbReference type="CDD" id="cd07043">
    <property type="entry name" value="STAS_anti-anti-sigma_factors"/>
    <property type="match status" value="1"/>
</dbReference>
<dbReference type="InterPro" id="IPR050267">
    <property type="entry name" value="Anti-sigma-factor_SerPK"/>
</dbReference>
<feature type="domain" description="STAS" evidence="2">
    <location>
        <begin position="12"/>
        <end position="112"/>
    </location>
</feature>
<dbReference type="InterPro" id="IPR002645">
    <property type="entry name" value="STAS_dom"/>
</dbReference>
<dbReference type="PANTHER" id="PTHR35526:SF3">
    <property type="entry name" value="ANTI-SIGMA-F FACTOR RSBW"/>
    <property type="match status" value="1"/>
</dbReference>
<comment type="caution">
    <text evidence="3">The sequence shown here is derived from an EMBL/GenBank/DDBJ whole genome shotgun (WGS) entry which is preliminary data.</text>
</comment>
<protein>
    <recommendedName>
        <fullName evidence="2">STAS domain-containing protein</fullName>
    </recommendedName>
</protein>
<dbReference type="Gene3D" id="3.30.750.24">
    <property type="entry name" value="STAS domain"/>
    <property type="match status" value="1"/>
</dbReference>
<dbReference type="InterPro" id="IPR036513">
    <property type="entry name" value="STAS_dom_sf"/>
</dbReference>
<dbReference type="RefSeq" id="WP_203898116.1">
    <property type="nucleotide sequence ID" value="NZ_BOPF01000004.1"/>
</dbReference>
<dbReference type="Proteomes" id="UP000619260">
    <property type="component" value="Unassembled WGS sequence"/>
</dbReference>
<dbReference type="SUPFAM" id="SSF55874">
    <property type="entry name" value="ATPase domain of HSP90 chaperone/DNA topoisomerase II/histidine kinase"/>
    <property type="match status" value="1"/>
</dbReference>
<name>A0A8J4DP53_9ACTN</name>
<sequence>MLSCAIDASAPIAVVSLSGALSMSSSVDARSVLHKALAAHPTAVLVDVDGLTVDEDIALTVLSTFGRVAAEWPGCPVVISGSSRTVRRDLERMGINRVVPLYDDRAEAEAALGDLRTPRRFRSMIAATPAATATARDVVRRACTDAGLPALADDAELIVTELVGNVIRHVGGTMELMVSARERFLHLAVRDGSPVKPKRVLPDPETGEGGRGLLLVDAVASGWGTSEISDGKVVWATLRIHRHG</sequence>
<organism evidence="3 4">
    <name type="scientific">Virgisporangium aliadipatigenens</name>
    <dbReference type="NCBI Taxonomy" id="741659"/>
    <lineage>
        <taxon>Bacteria</taxon>
        <taxon>Bacillati</taxon>
        <taxon>Actinomycetota</taxon>
        <taxon>Actinomycetes</taxon>
        <taxon>Micromonosporales</taxon>
        <taxon>Micromonosporaceae</taxon>
        <taxon>Virgisporangium</taxon>
    </lineage>
</organism>
<proteinExistence type="predicted"/>
<dbReference type="Gene3D" id="3.30.565.10">
    <property type="entry name" value="Histidine kinase-like ATPase, C-terminal domain"/>
    <property type="match status" value="1"/>
</dbReference>
<accession>A0A8J4DP53</accession>
<dbReference type="Pfam" id="PF13581">
    <property type="entry name" value="HATPase_c_2"/>
    <property type="match status" value="1"/>
</dbReference>
<dbReference type="Pfam" id="PF01740">
    <property type="entry name" value="STAS"/>
    <property type="match status" value="1"/>
</dbReference>
<evidence type="ECO:0000259" key="2">
    <source>
        <dbReference type="PROSITE" id="PS50801"/>
    </source>
</evidence>
<evidence type="ECO:0000313" key="4">
    <source>
        <dbReference type="Proteomes" id="UP000619260"/>
    </source>
</evidence>
<dbReference type="InterPro" id="IPR003594">
    <property type="entry name" value="HATPase_dom"/>
</dbReference>
<evidence type="ECO:0000313" key="3">
    <source>
        <dbReference type="EMBL" id="GIJ44546.1"/>
    </source>
</evidence>
<dbReference type="CDD" id="cd16936">
    <property type="entry name" value="HATPase_RsbW-like"/>
    <property type="match status" value="1"/>
</dbReference>
<dbReference type="AlphaFoldDB" id="A0A8J4DP53"/>
<evidence type="ECO:0000256" key="1">
    <source>
        <dbReference type="ARBA" id="ARBA00022527"/>
    </source>
</evidence>
<dbReference type="EMBL" id="BOPF01000004">
    <property type="protein sequence ID" value="GIJ44546.1"/>
    <property type="molecule type" value="Genomic_DNA"/>
</dbReference>
<dbReference type="PANTHER" id="PTHR35526">
    <property type="entry name" value="ANTI-SIGMA-F FACTOR RSBW-RELATED"/>
    <property type="match status" value="1"/>
</dbReference>
<keyword evidence="1" id="KW-0808">Transferase</keyword>
<gene>
    <name evidence="3" type="ORF">Val02_14320</name>
</gene>
<dbReference type="SUPFAM" id="SSF52091">
    <property type="entry name" value="SpoIIaa-like"/>
    <property type="match status" value="1"/>
</dbReference>
<keyword evidence="1" id="KW-0723">Serine/threonine-protein kinase</keyword>